<keyword evidence="2" id="KW-0560">Oxidoreductase</keyword>
<dbReference type="Proteomes" id="UP000011864">
    <property type="component" value="Chromosome"/>
</dbReference>
<dbReference type="PRINTS" id="PR00081">
    <property type="entry name" value="GDHRDH"/>
</dbReference>
<dbReference type="InterPro" id="IPR045017">
    <property type="entry name" value="DECR2-like"/>
</dbReference>
<dbReference type="RefSeq" id="WP_007642309.1">
    <property type="nucleotide sequence ID" value="NC_020514.1"/>
</dbReference>
<dbReference type="STRING" id="1129794.C427_1393"/>
<dbReference type="OrthoDB" id="9775864at2"/>
<dbReference type="InterPro" id="IPR002347">
    <property type="entry name" value="SDR_fam"/>
</dbReference>
<dbReference type="EMBL" id="CP003837">
    <property type="protein sequence ID" value="AGH43502.1"/>
    <property type="molecule type" value="Genomic_DNA"/>
</dbReference>
<dbReference type="eggNOG" id="COG1028">
    <property type="taxonomic scope" value="Bacteria"/>
</dbReference>
<accession>K7AC48</accession>
<dbReference type="Pfam" id="PF13561">
    <property type="entry name" value="adh_short_C2"/>
    <property type="match status" value="1"/>
</dbReference>
<gene>
    <name evidence="3" type="ORF">C427_1393</name>
</gene>
<keyword evidence="1" id="KW-0521">NADP</keyword>
<dbReference type="KEGG" id="gps:C427_1393"/>
<keyword evidence="4" id="KW-1185">Reference proteome</keyword>
<dbReference type="PANTHER" id="PTHR43296:SF2">
    <property type="entry name" value="PEROXISOMAL 2,4-DIENOYL-COA REDUCTASE [(3E)-ENOYL-COA-PRODUCING]"/>
    <property type="match status" value="1"/>
</dbReference>
<dbReference type="PATRIC" id="fig|1129794.4.peg.1378"/>
<organism evidence="3 4">
    <name type="scientific">Paraglaciecola psychrophila 170</name>
    <dbReference type="NCBI Taxonomy" id="1129794"/>
    <lineage>
        <taxon>Bacteria</taxon>
        <taxon>Pseudomonadati</taxon>
        <taxon>Pseudomonadota</taxon>
        <taxon>Gammaproteobacteria</taxon>
        <taxon>Alteromonadales</taxon>
        <taxon>Alteromonadaceae</taxon>
        <taxon>Paraglaciecola</taxon>
    </lineage>
</organism>
<evidence type="ECO:0000256" key="2">
    <source>
        <dbReference type="ARBA" id="ARBA00023002"/>
    </source>
</evidence>
<dbReference type="HOGENOM" id="CLU_010194_1_2_6"/>
<evidence type="ECO:0000313" key="4">
    <source>
        <dbReference type="Proteomes" id="UP000011864"/>
    </source>
</evidence>
<evidence type="ECO:0000256" key="1">
    <source>
        <dbReference type="ARBA" id="ARBA00022857"/>
    </source>
</evidence>
<evidence type="ECO:0000313" key="3">
    <source>
        <dbReference type="EMBL" id="AGH43502.1"/>
    </source>
</evidence>
<dbReference type="Gene3D" id="3.40.50.720">
    <property type="entry name" value="NAD(P)-binding Rossmann-like Domain"/>
    <property type="match status" value="1"/>
</dbReference>
<dbReference type="GO" id="GO:0009062">
    <property type="term" value="P:fatty acid catabolic process"/>
    <property type="evidence" value="ECO:0007669"/>
    <property type="project" value="InterPro"/>
</dbReference>
<name>K7AC48_9ALTE</name>
<protein>
    <submittedName>
        <fullName evidence="3">Short chain dehydrogenase</fullName>
    </submittedName>
</protein>
<dbReference type="NCBIfam" id="NF005752">
    <property type="entry name" value="PRK07576.1"/>
    <property type="match status" value="1"/>
</dbReference>
<dbReference type="GO" id="GO:0008670">
    <property type="term" value="F:2,4-dienoyl-CoA reductase (NADPH) activity"/>
    <property type="evidence" value="ECO:0007669"/>
    <property type="project" value="InterPro"/>
</dbReference>
<reference evidence="3 4" key="1">
    <citation type="journal article" date="2013" name="Genome Announc.">
        <title>Complete Genome Sequence of Glaciecola psychrophila Strain 170T.</title>
        <authorList>
            <person name="Yin J."/>
            <person name="Chen J."/>
            <person name="Liu G."/>
            <person name="Yu Y."/>
            <person name="Song L."/>
            <person name="Wang X."/>
            <person name="Qu X."/>
        </authorList>
    </citation>
    <scope>NUCLEOTIDE SEQUENCE [LARGE SCALE GENOMIC DNA]</scope>
    <source>
        <strain evidence="3 4">170</strain>
    </source>
</reference>
<dbReference type="InterPro" id="IPR036291">
    <property type="entry name" value="NAD(P)-bd_dom_sf"/>
</dbReference>
<dbReference type="AlphaFoldDB" id="K7AC48"/>
<proteinExistence type="predicted"/>
<dbReference type="SUPFAM" id="SSF51735">
    <property type="entry name" value="NAD(P)-binding Rossmann-fold domains"/>
    <property type="match status" value="1"/>
</dbReference>
<dbReference type="CDD" id="cd05369">
    <property type="entry name" value="TER_DECR_SDR_a"/>
    <property type="match status" value="1"/>
</dbReference>
<sequence length="265" mass="27068">MYQQNTLAGKVAFIAGGTSGINLGIAKGLVAVGASVAVLGRNLEKAKAAADEIMTEVGGKAIALSADVRDPEQVKAALQASVDQLGKIDILISGAAGNFPAPAVAINPKGFKTVIDIDLIGTYNVFHLGFNYVNKDASLIAITAPQAINPMPFQAHVCAAKAGINMLVKCLALEWGPAGLRVNGISPGAIDGTEGADRLAPKGPIRDAMIGKVPSRRIGVLKDIADAAIYLGSDLGKYVNGAILTVDGGTELGDASLDCLTIPSR</sequence>
<dbReference type="PANTHER" id="PTHR43296">
    <property type="entry name" value="PEROXISOMAL 2,4-DIENOYL-COA REDUCTASE"/>
    <property type="match status" value="1"/>
</dbReference>